<dbReference type="HAMAP" id="MF_01917">
    <property type="entry name" value="Cardiolipin_synth_ClsB"/>
    <property type="match status" value="1"/>
</dbReference>
<keyword evidence="1" id="KW-0808">Transferase</keyword>
<dbReference type="PROSITE" id="PS50035">
    <property type="entry name" value="PLD"/>
    <property type="match status" value="2"/>
</dbReference>
<keyword evidence="1" id="KW-0472">Membrane</keyword>
<keyword evidence="1" id="KW-1208">Phospholipid metabolism</keyword>
<evidence type="ECO:0000259" key="2">
    <source>
        <dbReference type="PROSITE" id="PS50035"/>
    </source>
</evidence>
<keyword evidence="1" id="KW-0444">Lipid biosynthesis</keyword>
<reference evidence="3 4" key="1">
    <citation type="submission" date="2017-05" db="EMBL/GenBank/DDBJ databases">
        <title>Complete and WGS of Bordetella genogroups.</title>
        <authorList>
            <person name="Spilker T."/>
            <person name="LiPuma J."/>
        </authorList>
    </citation>
    <scope>NUCLEOTIDE SEQUENCE [LARGE SCALE GENOMIC DNA]</scope>
    <source>
        <strain evidence="3 4">AU9919</strain>
    </source>
</reference>
<accession>A0A261TL97</accession>
<dbReference type="NCBIfam" id="NF008427">
    <property type="entry name" value="PRK11263.1"/>
    <property type="match status" value="1"/>
</dbReference>
<dbReference type="GO" id="GO:0005886">
    <property type="term" value="C:plasma membrane"/>
    <property type="evidence" value="ECO:0007669"/>
    <property type="project" value="UniProtKB-SubCell"/>
</dbReference>
<comment type="catalytic activity">
    <reaction evidence="1">
        <text>2 a 1,2-diacyl-sn-glycero-3-phospho-(1'-sn-glycerol) = a cardiolipin + glycerol</text>
        <dbReference type="Rhea" id="RHEA:31451"/>
        <dbReference type="ChEBI" id="CHEBI:17754"/>
        <dbReference type="ChEBI" id="CHEBI:62237"/>
        <dbReference type="ChEBI" id="CHEBI:64716"/>
    </reaction>
</comment>
<comment type="caution">
    <text evidence="3">The sequence shown here is derived from an EMBL/GenBank/DDBJ whole genome shotgun (WGS) entry which is preliminary data.</text>
</comment>
<keyword evidence="1" id="KW-0594">Phospholipid biosynthesis</keyword>
<feature type="active site" evidence="1">
    <location>
        <position position="313"/>
    </location>
</feature>
<dbReference type="SMART" id="SM00155">
    <property type="entry name" value="PLDc"/>
    <property type="match status" value="2"/>
</dbReference>
<dbReference type="InterPro" id="IPR001736">
    <property type="entry name" value="PLipase_D/transphosphatidylase"/>
</dbReference>
<keyword evidence="1" id="KW-1003">Cell membrane</keyword>
<dbReference type="PANTHER" id="PTHR21248">
    <property type="entry name" value="CARDIOLIPIN SYNTHASE"/>
    <property type="match status" value="1"/>
</dbReference>
<dbReference type="EC" id="2.7.8.-" evidence="1"/>
<dbReference type="InterPro" id="IPR025202">
    <property type="entry name" value="PLD-like_dom"/>
</dbReference>
<dbReference type="GO" id="GO:0032049">
    <property type="term" value="P:cardiolipin biosynthetic process"/>
    <property type="evidence" value="ECO:0007669"/>
    <property type="project" value="InterPro"/>
</dbReference>
<feature type="active site" evidence="1">
    <location>
        <position position="128"/>
    </location>
</feature>
<name>A0A261TL97_9BORD</name>
<evidence type="ECO:0000256" key="1">
    <source>
        <dbReference type="HAMAP-Rule" id="MF_01917"/>
    </source>
</evidence>
<proteinExistence type="inferred from homology"/>
<dbReference type="CDD" id="cd09159">
    <property type="entry name" value="PLDc_ybhO_like_2"/>
    <property type="match status" value="1"/>
</dbReference>
<keyword evidence="1" id="KW-0443">Lipid metabolism</keyword>
<feature type="domain" description="PLD phosphodiesterase" evidence="2">
    <location>
        <begin position="116"/>
        <end position="143"/>
    </location>
</feature>
<dbReference type="Proteomes" id="UP000216885">
    <property type="component" value="Unassembled WGS sequence"/>
</dbReference>
<feature type="active site" evidence="1">
    <location>
        <position position="123"/>
    </location>
</feature>
<feature type="domain" description="PLD phosphodiesterase" evidence="2">
    <location>
        <begin position="306"/>
        <end position="332"/>
    </location>
</feature>
<evidence type="ECO:0000313" key="3">
    <source>
        <dbReference type="EMBL" id="OZI50061.1"/>
    </source>
</evidence>
<sequence length="403" mass="45977">MKADIVRLDWTNHNAVDLLQNGADFFPALCRAIDAARVSVHLETYIFLPDRTGKQVLHSLEQAARRGVKVRVVLDGFGSANTAQAIRDRVVEAGGQCRIYRPEPPWYGRLVPSRSRLRRLHRKLTVVDGEVAFIGGINVVDDYDDLDPDDGINAPRFDFAVQVRGPLVAYAVHAQDLLWVRMNWARLRRYPREWPRIKLGLPSWPSAALAGHQRAALVLRDNLRYRQTFERAYLYGIQHAQRDILIGNAYFFPGRQFRKALLRAAARGVKVRLLLQGKIEYHMQYYATRSLYDQLLRGGIEIYEYMPSYLHAKVAVIDDMAIVGSSNLDPFSLLLAREANVVVDDLALARDLQQRLETAIAQGGRLVRPLDYHRRGWWKRCVDALSYTMLRIGVALTGRSGEY</sequence>
<dbReference type="EMBL" id="NEVQ01000023">
    <property type="protein sequence ID" value="OZI50061.1"/>
    <property type="molecule type" value="Genomic_DNA"/>
</dbReference>
<feature type="active site" evidence="1">
    <location>
        <position position="318"/>
    </location>
</feature>
<feature type="active site" evidence="1">
    <location>
        <position position="121"/>
    </location>
</feature>
<keyword evidence="4" id="KW-1185">Reference proteome</keyword>
<dbReference type="Gene3D" id="3.30.870.10">
    <property type="entry name" value="Endonuclease Chain A"/>
    <property type="match status" value="2"/>
</dbReference>
<dbReference type="PANTHER" id="PTHR21248:SF22">
    <property type="entry name" value="PHOSPHOLIPASE D"/>
    <property type="match status" value="1"/>
</dbReference>
<comment type="similarity">
    <text evidence="1">Belongs to the phospholipase D family. Cardiolipin synthase subfamily. ClsB sub-subfamily.</text>
</comment>
<gene>
    <name evidence="1" type="primary">clsB</name>
    <name evidence="3" type="ORF">CAL20_25245</name>
</gene>
<dbReference type="Pfam" id="PF13091">
    <property type="entry name" value="PLDc_2"/>
    <property type="match status" value="2"/>
</dbReference>
<feature type="active site" evidence="1">
    <location>
        <position position="311"/>
    </location>
</feature>
<dbReference type="RefSeq" id="WP_094839370.1">
    <property type="nucleotide sequence ID" value="NZ_NEVQ01000023.1"/>
</dbReference>
<organism evidence="3 4">
    <name type="scientific">Bordetella genomosp. 4</name>
    <dbReference type="NCBI Taxonomy" id="463044"/>
    <lineage>
        <taxon>Bacteria</taxon>
        <taxon>Pseudomonadati</taxon>
        <taxon>Pseudomonadota</taxon>
        <taxon>Betaproteobacteria</taxon>
        <taxon>Burkholderiales</taxon>
        <taxon>Alcaligenaceae</taxon>
        <taxon>Bordetella</taxon>
    </lineage>
</organism>
<dbReference type="GO" id="GO:0008808">
    <property type="term" value="F:cardiolipin synthase activity"/>
    <property type="evidence" value="ECO:0007669"/>
    <property type="project" value="InterPro"/>
</dbReference>
<dbReference type="AlphaFoldDB" id="A0A261TL97"/>
<dbReference type="SUPFAM" id="SSF56024">
    <property type="entry name" value="Phospholipase D/nuclease"/>
    <property type="match status" value="2"/>
</dbReference>
<comment type="function">
    <text evidence="1">Catalyzes the phosphatidyl group transfer from one phosphatidylglycerol molecule to another to form cardiolipin (CL) (diphosphatidylglycerol) and glycerol.</text>
</comment>
<comment type="subcellular location">
    <subcellularLocation>
        <location evidence="1">Cell membrane</location>
        <topology evidence="1">Peripheral membrane protein</topology>
    </subcellularLocation>
</comment>
<protein>
    <recommendedName>
        <fullName evidence="1">Cardiolipin synthase B</fullName>
        <shortName evidence="1">CL synthase</shortName>
        <ecNumber evidence="1">2.7.8.-</ecNumber>
    </recommendedName>
</protein>
<evidence type="ECO:0000313" key="4">
    <source>
        <dbReference type="Proteomes" id="UP000216885"/>
    </source>
</evidence>
<dbReference type="InterPro" id="IPR030872">
    <property type="entry name" value="Cardiolipin_synth_ClsB"/>
</dbReference>
<dbReference type="CDD" id="cd09110">
    <property type="entry name" value="PLDc_CLS_1"/>
    <property type="match status" value="1"/>
</dbReference>